<comment type="caution">
    <text evidence="2">The sequence shown here is derived from an EMBL/GenBank/DDBJ whole genome shotgun (WGS) entry which is preliminary data.</text>
</comment>
<dbReference type="InterPro" id="IPR052344">
    <property type="entry name" value="Transposase-related"/>
</dbReference>
<evidence type="ECO:0000313" key="3">
    <source>
        <dbReference type="Proteomes" id="UP000674425"/>
    </source>
</evidence>
<reference evidence="2 3" key="1">
    <citation type="submission" date="2021-02" db="EMBL/GenBank/DDBJ databases">
        <authorList>
            <person name="Vanwijnsberghe S."/>
        </authorList>
    </citation>
    <scope>NUCLEOTIDE SEQUENCE [LARGE SCALE GENOMIC DNA]</scope>
    <source>
        <strain evidence="2 3">R-69658</strain>
    </source>
</reference>
<protein>
    <submittedName>
        <fullName evidence="2">IS66 family transposase ISCARN48</fullName>
    </submittedName>
</protein>
<sequence>MRRIGELYAIEAAIRGKPPDERRRVRQEQARPLLDAFEIWLRSTLGTVSQKGDTAKAINYALNQWAALTFYCEDGRAEISNVLAENALRCVAMGRSLCTSF</sequence>
<evidence type="ECO:0000313" key="2">
    <source>
        <dbReference type="EMBL" id="CAE6870858.1"/>
    </source>
</evidence>
<keyword evidence="3" id="KW-1185">Reference proteome</keyword>
<feature type="domain" description="Transposase IS66 central" evidence="1">
    <location>
        <begin position="1"/>
        <end position="98"/>
    </location>
</feature>
<dbReference type="PANTHER" id="PTHR33678">
    <property type="entry name" value="BLL1576 PROTEIN"/>
    <property type="match status" value="1"/>
</dbReference>
<evidence type="ECO:0000259" key="1">
    <source>
        <dbReference type="Pfam" id="PF03050"/>
    </source>
</evidence>
<proteinExistence type="predicted"/>
<dbReference type="Pfam" id="PF03050">
    <property type="entry name" value="DDE_Tnp_IS66"/>
    <property type="match status" value="1"/>
</dbReference>
<dbReference type="PANTHER" id="PTHR33678:SF1">
    <property type="entry name" value="BLL1576 PROTEIN"/>
    <property type="match status" value="1"/>
</dbReference>
<dbReference type="Proteomes" id="UP000674425">
    <property type="component" value="Unassembled WGS sequence"/>
</dbReference>
<dbReference type="InterPro" id="IPR004291">
    <property type="entry name" value="Transposase_IS66_central"/>
</dbReference>
<name>A0ABN7ND71_9BURK</name>
<gene>
    <name evidence="2" type="ORF">R69658_08141</name>
</gene>
<organism evidence="2 3">
    <name type="scientific">Paraburkholderia aspalathi</name>
    <dbReference type="NCBI Taxonomy" id="1324617"/>
    <lineage>
        <taxon>Bacteria</taxon>
        <taxon>Pseudomonadati</taxon>
        <taxon>Pseudomonadota</taxon>
        <taxon>Betaproteobacteria</taxon>
        <taxon>Burkholderiales</taxon>
        <taxon>Burkholderiaceae</taxon>
        <taxon>Paraburkholderia</taxon>
    </lineage>
</organism>
<dbReference type="EMBL" id="CAJNAU010000267">
    <property type="protein sequence ID" value="CAE6870858.1"/>
    <property type="molecule type" value="Genomic_DNA"/>
</dbReference>
<accession>A0ABN7ND71</accession>